<feature type="transmembrane region" description="Helical" evidence="6">
    <location>
        <begin position="102"/>
        <end position="122"/>
    </location>
</feature>
<keyword evidence="3 6" id="KW-0812">Transmembrane</keyword>
<dbReference type="PANTHER" id="PTHR30250">
    <property type="entry name" value="PST FAMILY PREDICTED COLANIC ACID TRANSPORTER"/>
    <property type="match status" value="1"/>
</dbReference>
<evidence type="ECO:0000256" key="1">
    <source>
        <dbReference type="ARBA" id="ARBA00004651"/>
    </source>
</evidence>
<feature type="transmembrane region" description="Helical" evidence="6">
    <location>
        <begin position="308"/>
        <end position="330"/>
    </location>
</feature>
<sequence>MVEQTTVTERPAAAPGMARSGVASLAALVALGLTRLVHGALVARATDQEVYGLVGSLVAVSTIASLLLPAGLASAASRFIPFQQGRGDVGAVAAVDRMLSRLGLVAAVVLGAGAGAFAWLVYDLDPVDVVQVVLLCVTFCAYTVQKATLYAFGEVAHYAKLELASSVIAIGATVLVVLTGVPLYILPLALGYGLFGLAGWVRLRATRAGIRREPRTGAPDTREIWVYIGLACVGTVCASGFLQSTQLLAGWVATAGVVAYFTASVTLVAPFYFLPRALGMVLFPAMARAHGAGDAEAVRTQADLSTRALLAALAPLFVGAILLAPEVLAVYGGGEFADGAPILRLILAGTYLAVIPVAAVNSLSSGEHVRVPTLAAVAGASTGLLAVALLTPAFGAVGVAAGYVLGTAITAGVPLITAWRLLRMSWFGPVLRALSVVGSALVLAAVLDHLDAGVLLDVTAALLGALIAASVLVGDLRRLWRDGRARPATPGSGDTA</sequence>
<feature type="transmembrane region" description="Helical" evidence="6">
    <location>
        <begin position="248"/>
        <end position="274"/>
    </location>
</feature>
<name>A0AAE4CYY3_9ACTN</name>
<feature type="transmembrane region" description="Helical" evidence="6">
    <location>
        <begin position="373"/>
        <end position="394"/>
    </location>
</feature>
<dbReference type="InterPro" id="IPR050833">
    <property type="entry name" value="Poly_Biosynth_Transport"/>
</dbReference>
<feature type="transmembrane region" description="Helical" evidence="6">
    <location>
        <begin position="161"/>
        <end position="178"/>
    </location>
</feature>
<comment type="caution">
    <text evidence="7">The sequence shown here is derived from an EMBL/GenBank/DDBJ whole genome shotgun (WGS) entry which is preliminary data.</text>
</comment>
<gene>
    <name evidence="7" type="ORF">J2S44_006619</name>
</gene>
<keyword evidence="4 6" id="KW-1133">Transmembrane helix</keyword>
<keyword evidence="2" id="KW-1003">Cell membrane</keyword>
<evidence type="ECO:0000256" key="5">
    <source>
        <dbReference type="ARBA" id="ARBA00023136"/>
    </source>
</evidence>
<dbReference type="GO" id="GO:0005886">
    <property type="term" value="C:plasma membrane"/>
    <property type="evidence" value="ECO:0007669"/>
    <property type="project" value="UniProtKB-SubCell"/>
</dbReference>
<dbReference type="PANTHER" id="PTHR30250:SF26">
    <property type="entry name" value="PSMA PROTEIN"/>
    <property type="match status" value="1"/>
</dbReference>
<feature type="transmembrane region" description="Helical" evidence="6">
    <location>
        <begin position="128"/>
        <end position="149"/>
    </location>
</feature>
<comment type="subcellular location">
    <subcellularLocation>
        <location evidence="1">Cell membrane</location>
        <topology evidence="1">Multi-pass membrane protein</topology>
    </subcellularLocation>
</comment>
<feature type="transmembrane region" description="Helical" evidence="6">
    <location>
        <begin position="184"/>
        <end position="203"/>
    </location>
</feature>
<dbReference type="RefSeq" id="WP_310421928.1">
    <property type="nucleotide sequence ID" value="NZ_JAVDYC010000001.1"/>
</dbReference>
<protein>
    <submittedName>
        <fullName evidence="7">O-antigen/teichoic acid export membrane protein</fullName>
    </submittedName>
</protein>
<feature type="transmembrane region" description="Helical" evidence="6">
    <location>
        <begin position="21"/>
        <end position="41"/>
    </location>
</feature>
<dbReference type="EMBL" id="JAVDYC010000001">
    <property type="protein sequence ID" value="MDR7326369.1"/>
    <property type="molecule type" value="Genomic_DNA"/>
</dbReference>
<proteinExistence type="predicted"/>
<evidence type="ECO:0000256" key="2">
    <source>
        <dbReference type="ARBA" id="ARBA00022475"/>
    </source>
</evidence>
<feature type="transmembrane region" description="Helical" evidence="6">
    <location>
        <begin position="224"/>
        <end position="242"/>
    </location>
</feature>
<evidence type="ECO:0000256" key="3">
    <source>
        <dbReference type="ARBA" id="ARBA00022692"/>
    </source>
</evidence>
<feature type="transmembrane region" description="Helical" evidence="6">
    <location>
        <begin position="400"/>
        <end position="422"/>
    </location>
</feature>
<dbReference type="Proteomes" id="UP001183629">
    <property type="component" value="Unassembled WGS sequence"/>
</dbReference>
<evidence type="ECO:0000256" key="6">
    <source>
        <dbReference type="SAM" id="Phobius"/>
    </source>
</evidence>
<feature type="transmembrane region" description="Helical" evidence="6">
    <location>
        <begin position="453"/>
        <end position="474"/>
    </location>
</feature>
<evidence type="ECO:0000256" key="4">
    <source>
        <dbReference type="ARBA" id="ARBA00022989"/>
    </source>
</evidence>
<evidence type="ECO:0000313" key="7">
    <source>
        <dbReference type="EMBL" id="MDR7326369.1"/>
    </source>
</evidence>
<accession>A0AAE4CYY3</accession>
<reference evidence="7 8" key="1">
    <citation type="submission" date="2023-07" db="EMBL/GenBank/DDBJ databases">
        <title>Sequencing the genomes of 1000 actinobacteria strains.</title>
        <authorList>
            <person name="Klenk H.-P."/>
        </authorList>
    </citation>
    <scope>NUCLEOTIDE SEQUENCE [LARGE SCALE GENOMIC DNA]</scope>
    <source>
        <strain evidence="7 8">DSM 44711</strain>
    </source>
</reference>
<feature type="transmembrane region" description="Helical" evidence="6">
    <location>
        <begin position="342"/>
        <end position="361"/>
    </location>
</feature>
<feature type="transmembrane region" description="Helical" evidence="6">
    <location>
        <begin position="53"/>
        <end position="76"/>
    </location>
</feature>
<evidence type="ECO:0000313" key="8">
    <source>
        <dbReference type="Proteomes" id="UP001183629"/>
    </source>
</evidence>
<organism evidence="7 8">
    <name type="scientific">Catenuloplanes niger</name>
    <dbReference type="NCBI Taxonomy" id="587534"/>
    <lineage>
        <taxon>Bacteria</taxon>
        <taxon>Bacillati</taxon>
        <taxon>Actinomycetota</taxon>
        <taxon>Actinomycetes</taxon>
        <taxon>Micromonosporales</taxon>
        <taxon>Micromonosporaceae</taxon>
        <taxon>Catenuloplanes</taxon>
    </lineage>
</organism>
<keyword evidence="8" id="KW-1185">Reference proteome</keyword>
<feature type="transmembrane region" description="Helical" evidence="6">
    <location>
        <begin position="429"/>
        <end position="447"/>
    </location>
</feature>
<dbReference type="AlphaFoldDB" id="A0AAE4CYY3"/>
<keyword evidence="5 6" id="KW-0472">Membrane</keyword>